<evidence type="ECO:0000313" key="11">
    <source>
        <dbReference type="EMBL" id="GGD33023.1"/>
    </source>
</evidence>
<reference evidence="11 12" key="1">
    <citation type="journal article" date="2014" name="Int. J. Syst. Evol. Microbiol.">
        <title>Complete genome sequence of Corynebacterium casei LMG S-19264T (=DSM 44701T), isolated from a smear-ripened cheese.</title>
        <authorList>
            <consortium name="US DOE Joint Genome Institute (JGI-PGF)"/>
            <person name="Walter F."/>
            <person name="Albersmeier A."/>
            <person name="Kalinowski J."/>
            <person name="Ruckert C."/>
        </authorList>
    </citation>
    <scope>NUCLEOTIDE SEQUENCE [LARGE SCALE GENOMIC DNA]</scope>
    <source>
        <strain evidence="11 12">CGMCC 1.15358</strain>
    </source>
</reference>
<dbReference type="GO" id="GO:0005886">
    <property type="term" value="C:plasma membrane"/>
    <property type="evidence" value="ECO:0007669"/>
    <property type="project" value="UniProtKB-SubCell"/>
</dbReference>
<evidence type="ECO:0000256" key="2">
    <source>
        <dbReference type="ARBA" id="ARBA00022475"/>
    </source>
</evidence>
<evidence type="ECO:0000259" key="10">
    <source>
        <dbReference type="Pfam" id="PF18967"/>
    </source>
</evidence>
<dbReference type="GO" id="GO:0051607">
    <property type="term" value="P:defense response to virus"/>
    <property type="evidence" value="ECO:0007669"/>
    <property type="project" value="UniProtKB-KW"/>
</dbReference>
<keyword evidence="12" id="KW-1185">Reference proteome</keyword>
<keyword evidence="3 9" id="KW-0812">Transmembrane</keyword>
<evidence type="ECO:0000256" key="7">
    <source>
        <dbReference type="ARBA" id="ARBA00023136"/>
    </source>
</evidence>
<dbReference type="InterPro" id="IPR043760">
    <property type="entry name" value="PycTM_dom"/>
</dbReference>
<dbReference type="AlphaFoldDB" id="A0A916Y724"/>
<feature type="region of interest" description="Disordered" evidence="8">
    <location>
        <begin position="1"/>
        <end position="21"/>
    </location>
</feature>
<sequence>MAMDKGTTPEPDRTEAETRPAVRRFSQQAIHLVRTSQTNNLALSQMADQKASILMGATFVVFSIAVGQASQGIMPISLSVLAIFAFASAICAVMAVLPSTRGKHQHSDSRANELFFGVFSQMPEDEWIEDMLGTLGSDEAIYRAMLRDIYQNGQVMARKKYRFLGYAYRLFIAGLCTTFAVFLLERFVLN</sequence>
<proteinExistence type="predicted"/>
<name>A0A916Y724_9SPHN</name>
<evidence type="ECO:0000256" key="4">
    <source>
        <dbReference type="ARBA" id="ARBA00022741"/>
    </source>
</evidence>
<feature type="domain" description="Pycsar effector protein" evidence="10">
    <location>
        <begin position="32"/>
        <end position="183"/>
    </location>
</feature>
<feature type="transmembrane region" description="Helical" evidence="9">
    <location>
        <begin position="166"/>
        <end position="184"/>
    </location>
</feature>
<accession>A0A916Y724</accession>
<feature type="compositionally biased region" description="Basic and acidic residues" evidence="8">
    <location>
        <begin position="10"/>
        <end position="20"/>
    </location>
</feature>
<feature type="transmembrane region" description="Helical" evidence="9">
    <location>
        <begin position="76"/>
        <end position="97"/>
    </location>
</feature>
<keyword evidence="5 9" id="KW-1133">Transmembrane helix</keyword>
<keyword evidence="4" id="KW-0547">Nucleotide-binding</keyword>
<gene>
    <name evidence="11" type="ORF">GCM10010989_03850</name>
</gene>
<keyword evidence="7 9" id="KW-0472">Membrane</keyword>
<evidence type="ECO:0000256" key="3">
    <source>
        <dbReference type="ARBA" id="ARBA00022692"/>
    </source>
</evidence>
<organism evidence="11 12">
    <name type="scientific">Croceicoccus pelagius</name>
    <dbReference type="NCBI Taxonomy" id="1703341"/>
    <lineage>
        <taxon>Bacteria</taxon>
        <taxon>Pseudomonadati</taxon>
        <taxon>Pseudomonadota</taxon>
        <taxon>Alphaproteobacteria</taxon>
        <taxon>Sphingomonadales</taxon>
        <taxon>Erythrobacteraceae</taxon>
        <taxon>Croceicoccus</taxon>
    </lineage>
</organism>
<comment type="caution">
    <text evidence="11">The sequence shown here is derived from an EMBL/GenBank/DDBJ whole genome shotgun (WGS) entry which is preliminary data.</text>
</comment>
<evidence type="ECO:0000256" key="6">
    <source>
        <dbReference type="ARBA" id="ARBA00023118"/>
    </source>
</evidence>
<dbReference type="EMBL" id="BMIO01000001">
    <property type="protein sequence ID" value="GGD33023.1"/>
    <property type="molecule type" value="Genomic_DNA"/>
</dbReference>
<dbReference type="Pfam" id="PF18967">
    <property type="entry name" value="PycTM"/>
    <property type="match status" value="1"/>
</dbReference>
<keyword evidence="2" id="KW-1003">Cell membrane</keyword>
<dbReference type="Proteomes" id="UP000598997">
    <property type="component" value="Unassembled WGS sequence"/>
</dbReference>
<feature type="transmembrane region" description="Helical" evidence="9">
    <location>
        <begin position="51"/>
        <end position="70"/>
    </location>
</feature>
<evidence type="ECO:0000313" key="12">
    <source>
        <dbReference type="Proteomes" id="UP000598997"/>
    </source>
</evidence>
<evidence type="ECO:0000256" key="5">
    <source>
        <dbReference type="ARBA" id="ARBA00022989"/>
    </source>
</evidence>
<protein>
    <recommendedName>
        <fullName evidence="10">Pycsar effector protein domain-containing protein</fullName>
    </recommendedName>
</protein>
<dbReference type="GO" id="GO:0000166">
    <property type="term" value="F:nucleotide binding"/>
    <property type="evidence" value="ECO:0007669"/>
    <property type="project" value="UniProtKB-KW"/>
</dbReference>
<comment type="subcellular location">
    <subcellularLocation>
        <location evidence="1">Cell membrane</location>
    </subcellularLocation>
</comment>
<evidence type="ECO:0000256" key="8">
    <source>
        <dbReference type="SAM" id="MobiDB-lite"/>
    </source>
</evidence>
<evidence type="ECO:0000256" key="9">
    <source>
        <dbReference type="SAM" id="Phobius"/>
    </source>
</evidence>
<keyword evidence="6" id="KW-0051">Antiviral defense</keyword>
<evidence type="ECO:0000256" key="1">
    <source>
        <dbReference type="ARBA" id="ARBA00004236"/>
    </source>
</evidence>